<evidence type="ECO:0008006" key="5">
    <source>
        <dbReference type="Google" id="ProtNLM"/>
    </source>
</evidence>
<comment type="caution">
    <text evidence="3">The sequence shown here is derived from an EMBL/GenBank/DDBJ whole genome shotgun (WGS) entry which is preliminary data.</text>
</comment>
<sequence length="576" mass="64833">MAGEHLSRPGLEEAVDIDESPTNKPGAKRRASRAGTRSVASLTPDQLARKRANDREAQVRSVQVHPPEDEDTQCVLETPVFYSYFPRETRFILFSGHLQENVYLPGLLTVEELEQRIRDLSRDQDARNFEQIKRRNEELEVELKQLSGLLGHSESSFGTSPELNFSSVESRYSTDILTEPHPLVYSPNWSGQQHIEEMSSPYLSHPQSSAGDLLSPYAPDPSGLPSGFSDPGSGRSQTFNQAEVGLRDVMNPQPVPDPMPQRCHSPRPQVSRSRSYPHGRFAVPSVDLPLGMDAYVDGIGSHVALADQSTSPVNRPMRISATGLHQSHPPTANPLTLNQRTNTAGHQQPNDNGYEVPGPMIGVSAWDLPLRLLPPSGPVAIILHGLVDRQRNIATEHAHGSQPTGPYHPDLRPMLGPRRGHRIHPVSSTISELFKRLVYVGFAERAAALLLVYHFVQWQILPAKETYQNIPEWFRPRASALAIAHPLWTSFLVWEGLRDVVIRDQQRYATEEFMNLYQNCITVNWPFRDEDIVVHVGDEVRVNDAFKRHIETQANWSLGEPFHRRYPELRGLYRLS</sequence>
<feature type="region of interest" description="Disordered" evidence="2">
    <location>
        <begin position="1"/>
        <end position="70"/>
    </location>
</feature>
<dbReference type="PANTHER" id="PTHR37012">
    <property type="entry name" value="B-ZIP TRANSCRIPTION FACTOR (EUROFUNG)-RELATED"/>
    <property type="match status" value="1"/>
</dbReference>
<feature type="compositionally biased region" description="Basic and acidic residues" evidence="2">
    <location>
        <begin position="47"/>
        <end position="58"/>
    </location>
</feature>
<feature type="compositionally biased region" description="Basic and acidic residues" evidence="2">
    <location>
        <begin position="1"/>
        <end position="11"/>
    </location>
</feature>
<feature type="compositionally biased region" description="Polar residues" evidence="2">
    <location>
        <begin position="201"/>
        <end position="210"/>
    </location>
</feature>
<dbReference type="InterPro" id="IPR021833">
    <property type="entry name" value="DUF3425"/>
</dbReference>
<evidence type="ECO:0000313" key="4">
    <source>
        <dbReference type="Proteomes" id="UP000178129"/>
    </source>
</evidence>
<feature type="coiled-coil region" evidence="1">
    <location>
        <begin position="122"/>
        <end position="149"/>
    </location>
</feature>
<protein>
    <recommendedName>
        <fullName evidence="5">BZIP transcription factor</fullName>
    </recommendedName>
</protein>
<dbReference type="Proteomes" id="UP000178129">
    <property type="component" value="Unassembled WGS sequence"/>
</dbReference>
<dbReference type="EMBL" id="FJUW01000038">
    <property type="protein sequence ID" value="CZT06445.1"/>
    <property type="molecule type" value="Genomic_DNA"/>
</dbReference>
<evidence type="ECO:0000256" key="2">
    <source>
        <dbReference type="SAM" id="MobiDB-lite"/>
    </source>
</evidence>
<keyword evidence="4" id="KW-1185">Reference proteome</keyword>
<gene>
    <name evidence="3" type="ORF">RCO7_03394</name>
</gene>
<evidence type="ECO:0000313" key="3">
    <source>
        <dbReference type="EMBL" id="CZT06445.1"/>
    </source>
</evidence>
<feature type="region of interest" description="Disordered" evidence="2">
    <location>
        <begin position="321"/>
        <end position="353"/>
    </location>
</feature>
<dbReference type="InParanoid" id="A0A1E1L7H7"/>
<dbReference type="Pfam" id="PF11905">
    <property type="entry name" value="DUF3425"/>
    <property type="match status" value="1"/>
</dbReference>
<keyword evidence="1" id="KW-0175">Coiled coil</keyword>
<feature type="region of interest" description="Disordered" evidence="2">
    <location>
        <begin position="201"/>
        <end position="278"/>
    </location>
</feature>
<proteinExistence type="predicted"/>
<reference evidence="4" key="1">
    <citation type="submission" date="2016-03" db="EMBL/GenBank/DDBJ databases">
        <authorList>
            <person name="Ploux O."/>
        </authorList>
    </citation>
    <scope>NUCLEOTIDE SEQUENCE [LARGE SCALE GENOMIC DNA]</scope>
    <source>
        <strain evidence="4">UK7</strain>
    </source>
</reference>
<dbReference type="AlphaFoldDB" id="A0A1E1L7H7"/>
<organism evidence="3 4">
    <name type="scientific">Rhynchosporium graminicola</name>
    <dbReference type="NCBI Taxonomy" id="2792576"/>
    <lineage>
        <taxon>Eukaryota</taxon>
        <taxon>Fungi</taxon>
        <taxon>Dikarya</taxon>
        <taxon>Ascomycota</taxon>
        <taxon>Pezizomycotina</taxon>
        <taxon>Leotiomycetes</taxon>
        <taxon>Helotiales</taxon>
        <taxon>Ploettnerulaceae</taxon>
        <taxon>Rhynchosporium</taxon>
    </lineage>
</organism>
<dbReference type="PANTHER" id="PTHR37012:SF2">
    <property type="entry name" value="BZIP DOMAIN-CONTAINING PROTEIN-RELATED"/>
    <property type="match status" value="1"/>
</dbReference>
<name>A0A1E1L7H7_9HELO</name>
<feature type="compositionally biased region" description="Polar residues" evidence="2">
    <location>
        <begin position="323"/>
        <end position="351"/>
    </location>
</feature>
<evidence type="ECO:0000256" key="1">
    <source>
        <dbReference type="SAM" id="Coils"/>
    </source>
</evidence>
<accession>A0A1E1L7H7</accession>